<reference evidence="2 3" key="1">
    <citation type="submission" date="2020-03" db="EMBL/GenBank/DDBJ databases">
        <title>Dissostichus mawsoni Genome sequencing and assembly.</title>
        <authorList>
            <person name="Park H."/>
        </authorList>
    </citation>
    <scope>NUCLEOTIDE SEQUENCE [LARGE SCALE GENOMIC DNA]</scope>
    <source>
        <strain evidence="2">DM0001</strain>
        <tissue evidence="2">Muscle</tissue>
    </source>
</reference>
<keyword evidence="3" id="KW-1185">Reference proteome</keyword>
<name>A0A7J5Y7B7_DISMA</name>
<feature type="region of interest" description="Disordered" evidence="1">
    <location>
        <begin position="251"/>
        <end position="308"/>
    </location>
</feature>
<feature type="compositionally biased region" description="Acidic residues" evidence="1">
    <location>
        <begin position="277"/>
        <end position="290"/>
    </location>
</feature>
<comment type="caution">
    <text evidence="2">The sequence shown here is derived from an EMBL/GenBank/DDBJ whole genome shotgun (WGS) entry which is preliminary data.</text>
</comment>
<dbReference type="EMBL" id="JAAKFY010000015">
    <property type="protein sequence ID" value="KAF3845315.1"/>
    <property type="molecule type" value="Genomic_DNA"/>
</dbReference>
<gene>
    <name evidence="2" type="ORF">F7725_008478</name>
</gene>
<protein>
    <submittedName>
        <fullName evidence="2">Uncharacterized protein</fullName>
    </submittedName>
</protein>
<proteinExistence type="predicted"/>
<evidence type="ECO:0000256" key="1">
    <source>
        <dbReference type="SAM" id="MobiDB-lite"/>
    </source>
</evidence>
<evidence type="ECO:0000313" key="2">
    <source>
        <dbReference type="EMBL" id="KAF3845315.1"/>
    </source>
</evidence>
<sequence length="455" mass="50373">MLHDVSEQAGVHLGVCQFPRQRAAVADQLMPAGRLIAVQRQQRHAQERTGSLWFSAGFVLRWICRWITSGRCSIPSKVSSVTTGLPLVPSHHPDLLFSRTSCHQHLVLRAGVTNQTAAPATFGPLTMVNLSLWQTMHRSCLVSGTQSLRFGGCSGGWNFAEDRCFLPAELRSFSLSLLLEESVVRTATSAQSTFRFIRSCSSISSGSDSSGKHLPLEVQSEEVGQEVTCRQTGAEVQSSLTHIQTQRRALRHAKVASNGERDFRKDRADGVRRKELEVEEEEEEEEEEGGEVERTGDIPGAGDPHRKSLTASLHDHLLDAQTQTLLLQQGQNSAGDKGGDILKLLLSLRSAVSSSCRDVFHSWQWQQARSKAAMAGGLSSSRREWRRMEESEEEEEEKLSQYPSSREGMGVDLPLLPSRILPPADPRPSEEEEDEDMERLSIFCSTRPSSTSTSL</sequence>
<feature type="region of interest" description="Disordered" evidence="1">
    <location>
        <begin position="376"/>
        <end position="455"/>
    </location>
</feature>
<dbReference type="AlphaFoldDB" id="A0A7J5Y7B7"/>
<accession>A0A7J5Y7B7</accession>
<evidence type="ECO:0000313" key="3">
    <source>
        <dbReference type="Proteomes" id="UP000518266"/>
    </source>
</evidence>
<organism evidence="2 3">
    <name type="scientific">Dissostichus mawsoni</name>
    <name type="common">Antarctic cod</name>
    <dbReference type="NCBI Taxonomy" id="36200"/>
    <lineage>
        <taxon>Eukaryota</taxon>
        <taxon>Metazoa</taxon>
        <taxon>Chordata</taxon>
        <taxon>Craniata</taxon>
        <taxon>Vertebrata</taxon>
        <taxon>Euteleostomi</taxon>
        <taxon>Actinopterygii</taxon>
        <taxon>Neopterygii</taxon>
        <taxon>Teleostei</taxon>
        <taxon>Neoteleostei</taxon>
        <taxon>Acanthomorphata</taxon>
        <taxon>Eupercaria</taxon>
        <taxon>Perciformes</taxon>
        <taxon>Notothenioidei</taxon>
        <taxon>Nototheniidae</taxon>
        <taxon>Dissostichus</taxon>
    </lineage>
</organism>
<feature type="compositionally biased region" description="Polar residues" evidence="1">
    <location>
        <begin position="443"/>
        <end position="455"/>
    </location>
</feature>
<dbReference type="Proteomes" id="UP000518266">
    <property type="component" value="Unassembled WGS sequence"/>
</dbReference>
<feature type="compositionally biased region" description="Basic and acidic residues" evidence="1">
    <location>
        <begin position="259"/>
        <end position="276"/>
    </location>
</feature>